<dbReference type="Proteomes" id="UP000254958">
    <property type="component" value="Unassembled WGS sequence"/>
</dbReference>
<dbReference type="SUPFAM" id="SSF53474">
    <property type="entry name" value="alpha/beta-Hydrolases"/>
    <property type="match status" value="1"/>
</dbReference>
<keyword evidence="1 5" id="KW-0378">Hydrolase</keyword>
<dbReference type="AlphaFoldDB" id="A0A370G1H5"/>
<dbReference type="InterPro" id="IPR016986">
    <property type="entry name" value="UCP031982_abhydr"/>
</dbReference>
<evidence type="ECO:0000313" key="4">
    <source>
        <dbReference type="EMBL" id="MBB2186943.1"/>
    </source>
</evidence>
<dbReference type="InterPro" id="IPR029058">
    <property type="entry name" value="AB_hydrolase_fold"/>
</dbReference>
<dbReference type="InterPro" id="IPR001375">
    <property type="entry name" value="Peptidase_S9_cat"/>
</dbReference>
<feature type="domain" description="Peptidase S9 prolyl oligopeptidase catalytic" evidence="3">
    <location>
        <begin position="95"/>
        <end position="175"/>
    </location>
</feature>
<dbReference type="PIRSF" id="PIRSF031982">
    <property type="entry name" value="UCP031982_abhydr"/>
    <property type="match status" value="1"/>
</dbReference>
<proteinExistence type="predicted"/>
<name>A0A370G1H5_GLULI</name>
<keyword evidence="2" id="KW-0732">Signal</keyword>
<dbReference type="Pfam" id="PF00326">
    <property type="entry name" value="Peptidase_S9"/>
    <property type="match status" value="1"/>
</dbReference>
<dbReference type="Gene3D" id="3.40.50.1820">
    <property type="entry name" value="alpha/beta hydrolase"/>
    <property type="match status" value="1"/>
</dbReference>
<dbReference type="PANTHER" id="PTHR22946:SF9">
    <property type="entry name" value="POLYKETIDE TRANSFERASE AF380"/>
    <property type="match status" value="1"/>
</dbReference>
<evidence type="ECO:0000313" key="6">
    <source>
        <dbReference type="Proteomes" id="UP000254958"/>
    </source>
</evidence>
<sequence length="323" mass="34757">MFNRLLIGALFTLLCPLLAPARASPPATVGFQYARMPDGTEIGIWYPTCGTTQHQALGLYEQDCVVGTEPVGSAHPLVVLSHGNGGSFTGHLDTAQALARAGFIVATLTHPGDNWQDQSAATRIERRPVALSALITYMLQAWPSRNRIDAARVGAFGFSAGGFTVLAAAGARPDLAQFAPHCREHPGFYDCVLLRAHPRENGGHGWVGRRDGRIKAIVVAAPALGFAFDRTGLAPVTIPVQLWKAGRDAILPAPYYADVVRDNLPQVPDFHLVPDAGHFDFLAPCIATAMSNPICTSRAGFDRSAFHARFNAAVVRFFQSHLR</sequence>
<reference evidence="4 7" key="2">
    <citation type="submission" date="2020-04" db="EMBL/GenBank/DDBJ databases">
        <title>Description of novel Gluconacetobacter.</title>
        <authorList>
            <person name="Sombolestani A."/>
        </authorList>
    </citation>
    <scope>NUCLEOTIDE SEQUENCE [LARGE SCALE GENOMIC DNA]</scope>
    <source>
        <strain evidence="4 7">LMG 1382</strain>
    </source>
</reference>
<evidence type="ECO:0000256" key="2">
    <source>
        <dbReference type="SAM" id="SignalP"/>
    </source>
</evidence>
<evidence type="ECO:0000256" key="1">
    <source>
        <dbReference type="ARBA" id="ARBA00022801"/>
    </source>
</evidence>
<dbReference type="GO" id="GO:0006508">
    <property type="term" value="P:proteolysis"/>
    <property type="evidence" value="ECO:0007669"/>
    <property type="project" value="InterPro"/>
</dbReference>
<dbReference type="PANTHER" id="PTHR22946">
    <property type="entry name" value="DIENELACTONE HYDROLASE DOMAIN-CONTAINING PROTEIN-RELATED"/>
    <property type="match status" value="1"/>
</dbReference>
<feature type="chain" id="PRO_5044585223" evidence="2">
    <location>
        <begin position="24"/>
        <end position="323"/>
    </location>
</feature>
<dbReference type="EMBL" id="JABEQI010000005">
    <property type="protein sequence ID" value="MBB2186943.1"/>
    <property type="molecule type" value="Genomic_DNA"/>
</dbReference>
<dbReference type="EMBL" id="QQAW01000005">
    <property type="protein sequence ID" value="RDI37638.1"/>
    <property type="molecule type" value="Genomic_DNA"/>
</dbReference>
<dbReference type="GO" id="GO:0052689">
    <property type="term" value="F:carboxylic ester hydrolase activity"/>
    <property type="evidence" value="ECO:0007669"/>
    <property type="project" value="UniProtKB-ARBA"/>
</dbReference>
<keyword evidence="6" id="KW-1185">Reference proteome</keyword>
<organism evidence="5 6">
    <name type="scientific">Gluconacetobacter liquefaciens</name>
    <name type="common">Acetobacter liquefaciens</name>
    <dbReference type="NCBI Taxonomy" id="89584"/>
    <lineage>
        <taxon>Bacteria</taxon>
        <taxon>Pseudomonadati</taxon>
        <taxon>Pseudomonadota</taxon>
        <taxon>Alphaproteobacteria</taxon>
        <taxon>Acetobacterales</taxon>
        <taxon>Acetobacteraceae</taxon>
        <taxon>Gluconacetobacter</taxon>
    </lineage>
</organism>
<gene>
    <name evidence="5" type="ORF">C7453_10546</name>
    <name evidence="4" type="ORF">HLH32_11195</name>
</gene>
<dbReference type="RefSeq" id="WP_114727411.1">
    <property type="nucleotide sequence ID" value="NZ_BJMI01000006.1"/>
</dbReference>
<accession>A0A370G1H5</accession>
<reference evidence="5 6" key="1">
    <citation type="submission" date="2018-07" db="EMBL/GenBank/DDBJ databases">
        <title>Genomic Encyclopedia of Type Strains, Phase IV (KMG-IV): sequencing the most valuable type-strain genomes for metagenomic binning, comparative biology and taxonomic classification.</title>
        <authorList>
            <person name="Goeker M."/>
        </authorList>
    </citation>
    <scope>NUCLEOTIDE SEQUENCE [LARGE SCALE GENOMIC DNA]</scope>
    <source>
        <strain evidence="5 6">DSM 5603</strain>
    </source>
</reference>
<dbReference type="Proteomes" id="UP000562982">
    <property type="component" value="Unassembled WGS sequence"/>
</dbReference>
<protein>
    <submittedName>
        <fullName evidence="4">Prolyl oligopeptidase family serine peptidase</fullName>
    </submittedName>
    <submittedName>
        <fullName evidence="5">Putative dienelactone hydrolase</fullName>
    </submittedName>
</protein>
<comment type="caution">
    <text evidence="5">The sequence shown here is derived from an EMBL/GenBank/DDBJ whole genome shotgun (WGS) entry which is preliminary data.</text>
</comment>
<feature type="signal peptide" evidence="2">
    <location>
        <begin position="1"/>
        <end position="23"/>
    </location>
</feature>
<dbReference type="GO" id="GO:0008236">
    <property type="term" value="F:serine-type peptidase activity"/>
    <property type="evidence" value="ECO:0007669"/>
    <property type="project" value="InterPro"/>
</dbReference>
<dbReference type="InterPro" id="IPR050261">
    <property type="entry name" value="FrsA_esterase"/>
</dbReference>
<dbReference type="OrthoDB" id="9814760at2"/>
<evidence type="ECO:0000313" key="7">
    <source>
        <dbReference type="Proteomes" id="UP000562982"/>
    </source>
</evidence>
<evidence type="ECO:0000259" key="3">
    <source>
        <dbReference type="Pfam" id="PF00326"/>
    </source>
</evidence>
<evidence type="ECO:0000313" key="5">
    <source>
        <dbReference type="EMBL" id="RDI37638.1"/>
    </source>
</evidence>